<dbReference type="OrthoDB" id="981508at2"/>
<evidence type="ECO:0000313" key="4">
    <source>
        <dbReference type="EMBL" id="OUD10458.1"/>
    </source>
</evidence>
<dbReference type="InterPro" id="IPR000863">
    <property type="entry name" value="Sulfotransferase_dom"/>
</dbReference>
<keyword evidence="1" id="KW-0808">Transferase</keyword>
<sequence>MKNNEIRMPDFIIIGAMKSGTTTLHEDLNLHPDIVMSGWKEPGYFVGPDFGGPSKFPLKAARRGEYEKIFKNVPNNKICGESSTHYTKLPSLPNAAENIYKTLGPNIKLIYVVRDPVKRAISQYGHEFQHCEIDIPTLSEAVDNHSSMIELSQYSKQLKPYFDIFPKENILIIKFENLVKKRQAYIDEILKFLGADSAKMPEIDTQKVRNTAGDRRNWTPWARYLRSSPFFQNHVEPLIPNSAHSILKRGVTKQPRKIVNGGNLDTIEKRILNKLSQDDLDIYNSAL</sequence>
<dbReference type="RefSeq" id="WP_086450109.1">
    <property type="nucleotide sequence ID" value="NZ_MSPP01000001.1"/>
</dbReference>
<dbReference type="GO" id="GO:0008146">
    <property type="term" value="F:sulfotransferase activity"/>
    <property type="evidence" value="ECO:0007669"/>
    <property type="project" value="InterPro"/>
</dbReference>
<gene>
    <name evidence="4" type="ORF">BVC71_02875</name>
</gene>
<dbReference type="Proteomes" id="UP000194664">
    <property type="component" value="Unassembled WGS sequence"/>
</dbReference>
<keyword evidence="2" id="KW-0325">Glycoprotein</keyword>
<dbReference type="PANTHER" id="PTHR10605:SF56">
    <property type="entry name" value="BIFUNCTIONAL HEPARAN SULFATE N-DEACETYLASE_N-SULFOTRANSFERASE"/>
    <property type="match status" value="1"/>
</dbReference>
<dbReference type="EMBL" id="MSPP01000001">
    <property type="protein sequence ID" value="OUD10458.1"/>
    <property type="molecule type" value="Genomic_DNA"/>
</dbReference>
<accession>A0A251X245</accession>
<dbReference type="Gene3D" id="3.40.50.300">
    <property type="entry name" value="P-loop containing nucleotide triphosphate hydrolases"/>
    <property type="match status" value="1"/>
</dbReference>
<evidence type="ECO:0000313" key="5">
    <source>
        <dbReference type="Proteomes" id="UP000194664"/>
    </source>
</evidence>
<comment type="caution">
    <text evidence="4">The sequence shown here is derived from an EMBL/GenBank/DDBJ whole genome shotgun (WGS) entry which is preliminary data.</text>
</comment>
<proteinExistence type="predicted"/>
<evidence type="ECO:0000256" key="2">
    <source>
        <dbReference type="ARBA" id="ARBA00023180"/>
    </source>
</evidence>
<dbReference type="InterPro" id="IPR027417">
    <property type="entry name" value="P-loop_NTPase"/>
</dbReference>
<dbReference type="InterPro" id="IPR037359">
    <property type="entry name" value="NST/OST"/>
</dbReference>
<evidence type="ECO:0000259" key="3">
    <source>
        <dbReference type="Pfam" id="PF00685"/>
    </source>
</evidence>
<dbReference type="Pfam" id="PF00685">
    <property type="entry name" value="Sulfotransfer_1"/>
    <property type="match status" value="1"/>
</dbReference>
<feature type="domain" description="Sulfotransferase" evidence="3">
    <location>
        <begin position="9"/>
        <end position="198"/>
    </location>
</feature>
<keyword evidence="5" id="KW-1185">Reference proteome</keyword>
<dbReference type="PANTHER" id="PTHR10605">
    <property type="entry name" value="HEPARAN SULFATE SULFOTRANSFERASE"/>
    <property type="match status" value="1"/>
</dbReference>
<organism evidence="4 5">
    <name type="scientific">Marivivens niveibacter</name>
    <dbReference type="NCBI Taxonomy" id="1930667"/>
    <lineage>
        <taxon>Bacteria</taxon>
        <taxon>Pseudomonadati</taxon>
        <taxon>Pseudomonadota</taxon>
        <taxon>Alphaproteobacteria</taxon>
        <taxon>Rhodobacterales</taxon>
        <taxon>Paracoccaceae</taxon>
        <taxon>Marivivens group</taxon>
        <taxon>Marivivens</taxon>
    </lineage>
</organism>
<reference evidence="4 5" key="1">
    <citation type="submission" date="2016-12" db="EMBL/GenBank/DDBJ databases">
        <title>The draft genome sequence of HSLHS2.</title>
        <authorList>
            <person name="Hu D."/>
            <person name="Wang L."/>
            <person name="Shao Z."/>
        </authorList>
    </citation>
    <scope>NUCLEOTIDE SEQUENCE [LARGE SCALE GENOMIC DNA]</scope>
    <source>
        <strain evidence="4">MCCC 1A06712</strain>
    </source>
</reference>
<dbReference type="SUPFAM" id="SSF52540">
    <property type="entry name" value="P-loop containing nucleoside triphosphate hydrolases"/>
    <property type="match status" value="1"/>
</dbReference>
<name>A0A251X245_9RHOB</name>
<evidence type="ECO:0000256" key="1">
    <source>
        <dbReference type="ARBA" id="ARBA00022679"/>
    </source>
</evidence>
<protein>
    <recommendedName>
        <fullName evidence="3">Sulfotransferase domain-containing protein</fullName>
    </recommendedName>
</protein>
<dbReference type="AlphaFoldDB" id="A0A251X245"/>